<reference evidence="2" key="1">
    <citation type="journal article" date="2021" name="Nat. Commun.">
        <title>Genetic determinants of endophytism in the Arabidopsis root mycobiome.</title>
        <authorList>
            <person name="Mesny F."/>
            <person name="Miyauchi S."/>
            <person name="Thiergart T."/>
            <person name="Pickel B."/>
            <person name="Atanasova L."/>
            <person name="Karlsson M."/>
            <person name="Huettel B."/>
            <person name="Barry K.W."/>
            <person name="Haridas S."/>
            <person name="Chen C."/>
            <person name="Bauer D."/>
            <person name="Andreopoulos W."/>
            <person name="Pangilinan J."/>
            <person name="LaButti K."/>
            <person name="Riley R."/>
            <person name="Lipzen A."/>
            <person name="Clum A."/>
            <person name="Drula E."/>
            <person name="Henrissat B."/>
            <person name="Kohler A."/>
            <person name="Grigoriev I.V."/>
            <person name="Martin F.M."/>
            <person name="Hacquard S."/>
        </authorList>
    </citation>
    <scope>NUCLEOTIDE SEQUENCE</scope>
    <source>
        <strain evidence="2">MPI-CAGE-CH-0230</strain>
    </source>
</reference>
<gene>
    <name evidence="2" type="ORF">B0I36DRAFT_315235</name>
</gene>
<dbReference type="EMBL" id="JAGTJQ010000002">
    <property type="protein sequence ID" value="KAH7037989.1"/>
    <property type="molecule type" value="Genomic_DNA"/>
</dbReference>
<proteinExistence type="predicted"/>
<dbReference type="AlphaFoldDB" id="A0A9P8YHD7"/>
<evidence type="ECO:0000313" key="3">
    <source>
        <dbReference type="Proteomes" id="UP000756346"/>
    </source>
</evidence>
<dbReference type="Proteomes" id="UP000756346">
    <property type="component" value="Unassembled WGS sequence"/>
</dbReference>
<organism evidence="2 3">
    <name type="scientific">Microdochium trichocladiopsis</name>
    <dbReference type="NCBI Taxonomy" id="1682393"/>
    <lineage>
        <taxon>Eukaryota</taxon>
        <taxon>Fungi</taxon>
        <taxon>Dikarya</taxon>
        <taxon>Ascomycota</taxon>
        <taxon>Pezizomycotina</taxon>
        <taxon>Sordariomycetes</taxon>
        <taxon>Xylariomycetidae</taxon>
        <taxon>Xylariales</taxon>
        <taxon>Microdochiaceae</taxon>
        <taxon>Microdochium</taxon>
    </lineage>
</organism>
<keyword evidence="3" id="KW-1185">Reference proteome</keyword>
<name>A0A9P8YHD7_9PEZI</name>
<dbReference type="GeneID" id="70182409"/>
<dbReference type="RefSeq" id="XP_046017110.1">
    <property type="nucleotide sequence ID" value="XM_046152863.1"/>
</dbReference>
<feature type="region of interest" description="Disordered" evidence="1">
    <location>
        <begin position="131"/>
        <end position="153"/>
    </location>
</feature>
<evidence type="ECO:0000256" key="1">
    <source>
        <dbReference type="SAM" id="MobiDB-lite"/>
    </source>
</evidence>
<comment type="caution">
    <text evidence="2">The sequence shown here is derived from an EMBL/GenBank/DDBJ whole genome shotgun (WGS) entry which is preliminary data.</text>
</comment>
<sequence>MRESETLQTGAMEAGLEYTRNKTGALAVRVCRLAAHSTGSYGMVRVAPLLQHGGQPAVGLDGQDMATWEPTQGFRSLMEGGRARAEVDQTAACRLWLIWRYWLTGFRLHVGGRSLWRCEMWCVWLPKGQSQRTREGPRCCRPPQQPCQSADPG</sequence>
<evidence type="ECO:0000313" key="2">
    <source>
        <dbReference type="EMBL" id="KAH7037989.1"/>
    </source>
</evidence>
<protein>
    <submittedName>
        <fullName evidence="2">Uncharacterized protein</fullName>
    </submittedName>
</protein>
<feature type="compositionally biased region" description="Low complexity" evidence="1">
    <location>
        <begin position="139"/>
        <end position="153"/>
    </location>
</feature>
<accession>A0A9P8YHD7</accession>